<dbReference type="InterPro" id="IPR007858">
    <property type="entry name" value="Dpy-30_motif"/>
</dbReference>
<dbReference type="PANTHER" id="PTHR23356:SF16">
    <property type="entry name" value="DPY30 DOMAIN CONTAINING 2"/>
    <property type="match status" value="1"/>
</dbReference>
<reference evidence="9 10" key="1">
    <citation type="submission" date="2015-12" db="EMBL/GenBank/DDBJ databases">
        <title>The genome of Folsomia candida.</title>
        <authorList>
            <person name="Faddeeva A."/>
            <person name="Derks M.F."/>
            <person name="Anvar Y."/>
            <person name="Smit S."/>
            <person name="Van Straalen N."/>
            <person name="Roelofs D."/>
        </authorList>
    </citation>
    <scope>NUCLEOTIDE SEQUENCE [LARGE SCALE GENOMIC DNA]</scope>
    <source>
        <strain evidence="9 10">VU population</strain>
        <tissue evidence="9">Whole body</tissue>
    </source>
</reference>
<keyword evidence="5" id="KW-0804">Transcription</keyword>
<dbReference type="FunFam" id="1.20.890.10:FF:000003">
    <property type="entry name" value="protein dpy-30 homolog"/>
    <property type="match status" value="1"/>
</dbReference>
<name>A0A226DAK8_FOLCA</name>
<dbReference type="Gene3D" id="1.20.890.10">
    <property type="entry name" value="cAMP-dependent protein kinase regulatory subunit, dimerization-anchoring domain"/>
    <property type="match status" value="1"/>
</dbReference>
<evidence type="ECO:0000256" key="5">
    <source>
        <dbReference type="ARBA" id="ARBA00023163"/>
    </source>
</evidence>
<keyword evidence="10" id="KW-1185">Reference proteome</keyword>
<evidence type="ECO:0000256" key="8">
    <source>
        <dbReference type="SAM" id="MobiDB-lite"/>
    </source>
</evidence>
<feature type="compositionally biased region" description="Basic and acidic residues" evidence="8">
    <location>
        <begin position="110"/>
        <end position="133"/>
    </location>
</feature>
<dbReference type="PANTHER" id="PTHR23356">
    <property type="entry name" value="DPY30-RELATED"/>
    <property type="match status" value="1"/>
</dbReference>
<evidence type="ECO:0000313" key="9">
    <source>
        <dbReference type="EMBL" id="OXA42585.1"/>
    </source>
</evidence>
<dbReference type="Pfam" id="PF05186">
    <property type="entry name" value="Dpy-30"/>
    <property type="match status" value="1"/>
</dbReference>
<dbReference type="CDD" id="cd22965">
    <property type="entry name" value="DD_DPY30_SDC1"/>
    <property type="match status" value="1"/>
</dbReference>
<dbReference type="GO" id="GO:0048188">
    <property type="term" value="C:Set1C/COMPASS complex"/>
    <property type="evidence" value="ECO:0007669"/>
    <property type="project" value="InterPro"/>
</dbReference>
<dbReference type="Proteomes" id="UP000198287">
    <property type="component" value="Unassembled WGS sequence"/>
</dbReference>
<dbReference type="STRING" id="158441.A0A226DAK8"/>
<dbReference type="InterPro" id="IPR037856">
    <property type="entry name" value="Sdc1/DPY30"/>
</dbReference>
<evidence type="ECO:0000256" key="7">
    <source>
        <dbReference type="ARBA" id="ARBA00044172"/>
    </source>
</evidence>
<organism evidence="9 10">
    <name type="scientific">Folsomia candida</name>
    <name type="common">Springtail</name>
    <dbReference type="NCBI Taxonomy" id="158441"/>
    <lineage>
        <taxon>Eukaryota</taxon>
        <taxon>Metazoa</taxon>
        <taxon>Ecdysozoa</taxon>
        <taxon>Arthropoda</taxon>
        <taxon>Hexapoda</taxon>
        <taxon>Collembola</taxon>
        <taxon>Entomobryomorpha</taxon>
        <taxon>Isotomoidea</taxon>
        <taxon>Isotomidae</taxon>
        <taxon>Proisotominae</taxon>
        <taxon>Folsomia</taxon>
    </lineage>
</organism>
<evidence type="ECO:0000313" key="10">
    <source>
        <dbReference type="Proteomes" id="UP000198287"/>
    </source>
</evidence>
<evidence type="ECO:0000256" key="3">
    <source>
        <dbReference type="ARBA" id="ARBA00022853"/>
    </source>
</evidence>
<keyword evidence="6" id="KW-0539">Nucleus</keyword>
<comment type="similarity">
    <text evidence="2">Belongs to the dpy-30 family.</text>
</comment>
<accession>A0A226DAK8</accession>
<keyword evidence="4" id="KW-0805">Transcription regulation</keyword>
<evidence type="ECO:0000256" key="6">
    <source>
        <dbReference type="ARBA" id="ARBA00023242"/>
    </source>
</evidence>
<feature type="region of interest" description="Disordered" evidence="8">
    <location>
        <begin position="110"/>
        <end position="153"/>
    </location>
</feature>
<evidence type="ECO:0000256" key="1">
    <source>
        <dbReference type="ARBA" id="ARBA00004123"/>
    </source>
</evidence>
<dbReference type="AlphaFoldDB" id="A0A226DAK8"/>
<gene>
    <name evidence="9" type="ORF">Fcan01_22576</name>
</gene>
<dbReference type="InterPro" id="IPR049629">
    <property type="entry name" value="DPY30_SDC1_DD"/>
</dbReference>
<sequence length="247" mass="27196">MCGVKEMWLNFQWLTGSAGDRPSLAGSRWRLRPPLSFTTNFTLPYSQFSDQVFQNFEIKELFLFRSFPISVLLGSYWKRDSEKTELERKTMSDDKPVADVTSAAGEQIKKELEEGNKMEVDIDKENKAAEGTESKTGAADGEKKADEAGAGGSEGVAEGMVKVVGNASDGTGTSLSGQVQKIIAKELDVPSKKPRIDLQSVPTRQYLDQTVVPILLQALAALSKERPPEPIDYLASYLLKHKSKFDG</sequence>
<keyword evidence="3" id="KW-0156">Chromatin regulator</keyword>
<evidence type="ECO:0000256" key="2">
    <source>
        <dbReference type="ARBA" id="ARBA00010849"/>
    </source>
</evidence>
<proteinExistence type="inferred from homology"/>
<comment type="caution">
    <text evidence="9">The sequence shown here is derived from an EMBL/GenBank/DDBJ whole genome shotgun (WGS) entry which is preliminary data.</text>
</comment>
<dbReference type="EMBL" id="LNIX01000025">
    <property type="protein sequence ID" value="OXA42585.1"/>
    <property type="molecule type" value="Genomic_DNA"/>
</dbReference>
<dbReference type="GO" id="GO:0006325">
    <property type="term" value="P:chromatin organization"/>
    <property type="evidence" value="ECO:0007669"/>
    <property type="project" value="UniProtKB-KW"/>
</dbReference>
<dbReference type="OrthoDB" id="417678at2759"/>
<comment type="subcellular location">
    <subcellularLocation>
        <location evidence="1">Nucleus</location>
    </subcellularLocation>
</comment>
<protein>
    <recommendedName>
        <fullName evidence="7">Protein dpy-30 homolog</fullName>
    </recommendedName>
</protein>
<evidence type="ECO:0000256" key="4">
    <source>
        <dbReference type="ARBA" id="ARBA00023015"/>
    </source>
</evidence>